<dbReference type="RefSeq" id="XP_007878458.1">
    <property type="nucleotide sequence ID" value="XM_007880267.1"/>
</dbReference>
<proteinExistence type="predicted"/>
<dbReference type="InterPro" id="IPR017853">
    <property type="entry name" value="GH"/>
</dbReference>
<dbReference type="InterPro" id="IPR024655">
    <property type="entry name" value="Asl1_glyco_hydro_catalytic"/>
</dbReference>
<dbReference type="OrthoDB" id="5959761at2759"/>
<feature type="domain" description="Asl1-like glycosyl hydrolase catalytic" evidence="2">
    <location>
        <begin position="30"/>
        <end position="265"/>
    </location>
</feature>
<keyword evidence="1" id="KW-0732">Signal</keyword>
<dbReference type="EMBL" id="KE361630">
    <property type="protein sequence ID" value="EPQ29533.1"/>
    <property type="molecule type" value="Genomic_DNA"/>
</dbReference>
<dbReference type="PANTHER" id="PTHR34154:SF3">
    <property type="entry name" value="ALKALI-SENSITIVE LINKAGE PROTEIN 1"/>
    <property type="match status" value="1"/>
</dbReference>
<dbReference type="GeneID" id="19316867"/>
<evidence type="ECO:0000313" key="4">
    <source>
        <dbReference type="Proteomes" id="UP000053664"/>
    </source>
</evidence>
<dbReference type="KEGG" id="pfp:PFL1_02752"/>
<evidence type="ECO:0000313" key="3">
    <source>
        <dbReference type="EMBL" id="EPQ29533.1"/>
    </source>
</evidence>
<sequence>MQLSLNILPLLSLALVLLAFAPSTEAHQRGLAWGTNDSWGSKLTGGLYTWYWHWQDGPNRVFDGKLEFVPCFWGKKYASLWQARKSEMAQKLPKAILAFNEPDIASQSNLQPAEAARLFQQELQPYRRKGVRVSSPQIVWNVDWLSSFMKECNKIGCDADFIALHWYGGYNELQKLKDYVTRVYRTFNKPIWITEYGVTSAGGGSQAQVKQFHVDATNWLNSQHYVERASSFGAFAVSNPPDAFGSSKNALFNSNGSLRDLAYWYVHGASKRDVVDDAVVDEAVDGAIEEDKGSASADGDRILQASVPKARFAKRRLDQA</sequence>
<dbReference type="AlphaFoldDB" id="A0A061HAB7"/>
<dbReference type="InterPro" id="IPR053183">
    <property type="entry name" value="ASL1"/>
</dbReference>
<feature type="signal peptide" evidence="1">
    <location>
        <begin position="1"/>
        <end position="26"/>
    </location>
</feature>
<evidence type="ECO:0000259" key="2">
    <source>
        <dbReference type="Pfam" id="PF11790"/>
    </source>
</evidence>
<evidence type="ECO:0000256" key="1">
    <source>
        <dbReference type="SAM" id="SignalP"/>
    </source>
</evidence>
<gene>
    <name evidence="3" type="ORF">PFL1_02752</name>
</gene>
<dbReference type="FunFam" id="3.20.20.80:FF:000298">
    <property type="entry name" value="Chromosome 1, whole genome shotgun sequence"/>
    <property type="match status" value="1"/>
</dbReference>
<reference evidence="3 4" key="1">
    <citation type="journal article" date="2013" name="Plant Cell">
        <title>The transition from a phytopathogenic smut ancestor to an anamorphic biocontrol agent deciphered by comparative whole-genome analysis.</title>
        <authorList>
            <person name="Lefebvre F."/>
            <person name="Joly D.L."/>
            <person name="Labbe C."/>
            <person name="Teichmann B."/>
            <person name="Linning R."/>
            <person name="Belzile F."/>
            <person name="Bakkeren G."/>
            <person name="Belanger R.R."/>
        </authorList>
    </citation>
    <scope>NUCLEOTIDE SEQUENCE [LARGE SCALE GENOMIC DNA]</scope>
    <source>
        <strain evidence="3 4">PF-1</strain>
    </source>
</reference>
<dbReference type="HOGENOM" id="CLU_040908_1_0_1"/>
<feature type="chain" id="PRO_5001603468" description="Asl1-like glycosyl hydrolase catalytic domain-containing protein" evidence="1">
    <location>
        <begin position="27"/>
        <end position="320"/>
    </location>
</feature>
<dbReference type="PANTHER" id="PTHR34154">
    <property type="entry name" value="ALKALI-SENSITIVE LINKAGE PROTEIN 1"/>
    <property type="match status" value="1"/>
</dbReference>
<organism evidence="3 4">
    <name type="scientific">Pseudozyma flocculosa PF-1</name>
    <dbReference type="NCBI Taxonomy" id="1277687"/>
    <lineage>
        <taxon>Eukaryota</taxon>
        <taxon>Fungi</taxon>
        <taxon>Dikarya</taxon>
        <taxon>Basidiomycota</taxon>
        <taxon>Ustilaginomycotina</taxon>
        <taxon>Ustilaginomycetes</taxon>
        <taxon>Ustilaginales</taxon>
        <taxon>Ustilaginaceae</taxon>
        <taxon>Pseudozyma</taxon>
    </lineage>
</organism>
<dbReference type="GO" id="GO:0071966">
    <property type="term" value="P:fungal-type cell wall polysaccharide metabolic process"/>
    <property type="evidence" value="ECO:0007669"/>
    <property type="project" value="TreeGrafter"/>
</dbReference>
<dbReference type="GO" id="GO:0009277">
    <property type="term" value="C:fungal-type cell wall"/>
    <property type="evidence" value="ECO:0007669"/>
    <property type="project" value="TreeGrafter"/>
</dbReference>
<dbReference type="SUPFAM" id="SSF51445">
    <property type="entry name" value="(Trans)glycosidases"/>
    <property type="match status" value="1"/>
</dbReference>
<dbReference type="Proteomes" id="UP000053664">
    <property type="component" value="Unassembled WGS sequence"/>
</dbReference>
<dbReference type="Gene3D" id="3.20.20.80">
    <property type="entry name" value="Glycosidases"/>
    <property type="match status" value="1"/>
</dbReference>
<dbReference type="eggNOG" id="ENOG502S2W1">
    <property type="taxonomic scope" value="Eukaryota"/>
</dbReference>
<accession>A0A061HAB7</accession>
<dbReference type="Pfam" id="PF11790">
    <property type="entry name" value="Glyco_hydro_cc"/>
    <property type="match status" value="1"/>
</dbReference>
<name>A0A061HAB7_9BASI</name>
<protein>
    <recommendedName>
        <fullName evidence="2">Asl1-like glycosyl hydrolase catalytic domain-containing protein</fullName>
    </recommendedName>
</protein>